<comment type="caution">
    <text evidence="5">The sequence shown here is derived from an EMBL/GenBank/DDBJ whole genome shotgun (WGS) entry which is preliminary data.</text>
</comment>
<dbReference type="InterPro" id="IPR045899">
    <property type="entry name" value="ATL71-like"/>
</dbReference>
<sequence>MSSSSSSSGGGSLDGISPYVYMFILGVVVLIVVITLSCYHCIRASRAVGRGIVEATLQTYPTVLFSSVKHHEEIGGGSCSICLGEYEESDVLRPLPECRHFFHMECIDPWLRLHATCPICRKSPEEQLGHPGLEPETVAVPVDGDLHSGDR</sequence>
<keyword evidence="1" id="KW-0479">Metal-binding</keyword>
<dbReference type="CDD" id="cd16461">
    <property type="entry name" value="RING-H2_EL5-like"/>
    <property type="match status" value="1"/>
</dbReference>
<evidence type="ECO:0000313" key="6">
    <source>
        <dbReference type="Proteomes" id="UP001634007"/>
    </source>
</evidence>
<dbReference type="Proteomes" id="UP001634007">
    <property type="component" value="Unassembled WGS sequence"/>
</dbReference>
<dbReference type="GO" id="GO:0008270">
    <property type="term" value="F:zinc ion binding"/>
    <property type="evidence" value="ECO:0007669"/>
    <property type="project" value="UniProtKB-KW"/>
</dbReference>
<evidence type="ECO:0000256" key="1">
    <source>
        <dbReference type="PROSITE-ProRule" id="PRU00175"/>
    </source>
</evidence>
<dbReference type="AlphaFoldDB" id="A0ABD3K2C0"/>
<feature type="transmembrane region" description="Helical" evidence="3">
    <location>
        <begin position="20"/>
        <end position="42"/>
    </location>
</feature>
<dbReference type="InterPro" id="IPR013083">
    <property type="entry name" value="Znf_RING/FYVE/PHD"/>
</dbReference>
<dbReference type="PANTHER" id="PTHR46719">
    <property type="entry name" value="TRANSCRIPTION FACTOR C2H2 FAMILY-RELATED"/>
    <property type="match status" value="1"/>
</dbReference>
<proteinExistence type="predicted"/>
<keyword evidence="6" id="KW-1185">Reference proteome</keyword>
<dbReference type="SUPFAM" id="SSF57850">
    <property type="entry name" value="RING/U-box"/>
    <property type="match status" value="1"/>
</dbReference>
<dbReference type="Pfam" id="PF13639">
    <property type="entry name" value="zf-RING_2"/>
    <property type="match status" value="1"/>
</dbReference>
<protein>
    <recommendedName>
        <fullName evidence="4">RING-type domain-containing protein</fullName>
    </recommendedName>
</protein>
<dbReference type="SMART" id="SM00184">
    <property type="entry name" value="RING"/>
    <property type="match status" value="1"/>
</dbReference>
<feature type="region of interest" description="Disordered" evidence="2">
    <location>
        <begin position="128"/>
        <end position="151"/>
    </location>
</feature>
<reference evidence="5 6" key="1">
    <citation type="submission" date="2024-11" db="EMBL/GenBank/DDBJ databases">
        <title>Chromosome-level genome assembly of Eucalyptus globulus Labill. provides insights into its genome evolution.</title>
        <authorList>
            <person name="Li X."/>
        </authorList>
    </citation>
    <scope>NUCLEOTIDE SEQUENCE [LARGE SCALE GENOMIC DNA]</scope>
    <source>
        <strain evidence="5">CL2024</strain>
        <tissue evidence="5">Fresh tender leaves</tissue>
    </source>
</reference>
<name>A0ABD3K2C0_EUCGL</name>
<evidence type="ECO:0000256" key="3">
    <source>
        <dbReference type="SAM" id="Phobius"/>
    </source>
</evidence>
<organism evidence="5 6">
    <name type="scientific">Eucalyptus globulus</name>
    <name type="common">Tasmanian blue gum</name>
    <dbReference type="NCBI Taxonomy" id="34317"/>
    <lineage>
        <taxon>Eukaryota</taxon>
        <taxon>Viridiplantae</taxon>
        <taxon>Streptophyta</taxon>
        <taxon>Embryophyta</taxon>
        <taxon>Tracheophyta</taxon>
        <taxon>Spermatophyta</taxon>
        <taxon>Magnoliopsida</taxon>
        <taxon>eudicotyledons</taxon>
        <taxon>Gunneridae</taxon>
        <taxon>Pentapetalae</taxon>
        <taxon>rosids</taxon>
        <taxon>malvids</taxon>
        <taxon>Myrtales</taxon>
        <taxon>Myrtaceae</taxon>
        <taxon>Myrtoideae</taxon>
        <taxon>Eucalypteae</taxon>
        <taxon>Eucalyptus</taxon>
    </lineage>
</organism>
<dbReference type="EMBL" id="JBJKBG010000007">
    <property type="protein sequence ID" value="KAL3731887.1"/>
    <property type="molecule type" value="Genomic_DNA"/>
</dbReference>
<evidence type="ECO:0000256" key="2">
    <source>
        <dbReference type="SAM" id="MobiDB-lite"/>
    </source>
</evidence>
<keyword evidence="1" id="KW-0863">Zinc-finger</keyword>
<keyword evidence="1" id="KW-0862">Zinc</keyword>
<dbReference type="PANTHER" id="PTHR46719:SF7">
    <property type="entry name" value="RING-H2 FINGER PROTEIN ATL71-RELATED"/>
    <property type="match status" value="1"/>
</dbReference>
<feature type="domain" description="RING-type" evidence="4">
    <location>
        <begin position="79"/>
        <end position="121"/>
    </location>
</feature>
<gene>
    <name evidence="5" type="ORF">ACJRO7_028707</name>
</gene>
<keyword evidence="3" id="KW-1133">Transmembrane helix</keyword>
<evidence type="ECO:0000313" key="5">
    <source>
        <dbReference type="EMBL" id="KAL3731887.1"/>
    </source>
</evidence>
<evidence type="ECO:0000259" key="4">
    <source>
        <dbReference type="PROSITE" id="PS50089"/>
    </source>
</evidence>
<accession>A0ABD3K2C0</accession>
<keyword evidence="3" id="KW-0812">Transmembrane</keyword>
<dbReference type="Gene3D" id="3.30.40.10">
    <property type="entry name" value="Zinc/RING finger domain, C3HC4 (zinc finger)"/>
    <property type="match status" value="1"/>
</dbReference>
<dbReference type="InterPro" id="IPR001841">
    <property type="entry name" value="Znf_RING"/>
</dbReference>
<keyword evidence="3" id="KW-0472">Membrane</keyword>
<dbReference type="PROSITE" id="PS50089">
    <property type="entry name" value="ZF_RING_2"/>
    <property type="match status" value="1"/>
</dbReference>